<feature type="region of interest" description="Disordered" evidence="1">
    <location>
        <begin position="352"/>
        <end position="507"/>
    </location>
</feature>
<organism evidence="2 3">
    <name type="scientific">Morella rubra</name>
    <name type="common">Chinese bayberry</name>
    <dbReference type="NCBI Taxonomy" id="262757"/>
    <lineage>
        <taxon>Eukaryota</taxon>
        <taxon>Viridiplantae</taxon>
        <taxon>Streptophyta</taxon>
        <taxon>Embryophyta</taxon>
        <taxon>Tracheophyta</taxon>
        <taxon>Spermatophyta</taxon>
        <taxon>Magnoliopsida</taxon>
        <taxon>eudicotyledons</taxon>
        <taxon>Gunneridae</taxon>
        <taxon>Pentapetalae</taxon>
        <taxon>rosids</taxon>
        <taxon>fabids</taxon>
        <taxon>Fagales</taxon>
        <taxon>Myricaceae</taxon>
        <taxon>Morella</taxon>
    </lineage>
</organism>
<accession>A0A6A1V967</accession>
<feature type="region of interest" description="Disordered" evidence="1">
    <location>
        <begin position="519"/>
        <end position="569"/>
    </location>
</feature>
<proteinExistence type="predicted"/>
<dbReference type="OrthoDB" id="1915143at2759"/>
<feature type="region of interest" description="Disordered" evidence="1">
    <location>
        <begin position="1127"/>
        <end position="1200"/>
    </location>
</feature>
<feature type="compositionally biased region" description="Low complexity" evidence="1">
    <location>
        <begin position="100"/>
        <end position="114"/>
    </location>
</feature>
<feature type="compositionally biased region" description="Basic and acidic residues" evidence="1">
    <location>
        <begin position="552"/>
        <end position="568"/>
    </location>
</feature>
<feature type="compositionally biased region" description="Basic and acidic residues" evidence="1">
    <location>
        <begin position="1151"/>
        <end position="1167"/>
    </location>
</feature>
<feature type="compositionally biased region" description="Low complexity" evidence="1">
    <location>
        <begin position="1134"/>
        <end position="1148"/>
    </location>
</feature>
<evidence type="ECO:0000313" key="2">
    <source>
        <dbReference type="EMBL" id="KAB1209364.1"/>
    </source>
</evidence>
<evidence type="ECO:0000313" key="3">
    <source>
        <dbReference type="Proteomes" id="UP000516437"/>
    </source>
</evidence>
<feature type="region of interest" description="Disordered" evidence="1">
    <location>
        <begin position="628"/>
        <end position="655"/>
    </location>
</feature>
<feature type="compositionally biased region" description="Basic and acidic residues" evidence="1">
    <location>
        <begin position="371"/>
        <end position="386"/>
    </location>
</feature>
<feature type="region of interest" description="Disordered" evidence="1">
    <location>
        <begin position="260"/>
        <end position="331"/>
    </location>
</feature>
<dbReference type="PANTHER" id="PTHR31115">
    <property type="entry name" value="OS05G0107300 PROTEIN"/>
    <property type="match status" value="1"/>
</dbReference>
<dbReference type="PANTHER" id="PTHR31115:SF3">
    <property type="entry name" value="EXPRESSED PROTEIN"/>
    <property type="match status" value="1"/>
</dbReference>
<feature type="compositionally biased region" description="Polar residues" evidence="1">
    <location>
        <begin position="400"/>
        <end position="422"/>
    </location>
</feature>
<dbReference type="Proteomes" id="UP000516437">
    <property type="component" value="Chromosome 6"/>
</dbReference>
<name>A0A6A1V967_9ROSI</name>
<keyword evidence="3" id="KW-1185">Reference proteome</keyword>
<feature type="compositionally biased region" description="Basic and acidic residues" evidence="1">
    <location>
        <begin position="635"/>
        <end position="644"/>
    </location>
</feature>
<feature type="region of interest" description="Disordered" evidence="1">
    <location>
        <begin position="1"/>
        <end position="39"/>
    </location>
</feature>
<feature type="compositionally biased region" description="Polar residues" evidence="1">
    <location>
        <begin position="435"/>
        <end position="447"/>
    </location>
</feature>
<feature type="compositionally biased region" description="Basic and acidic residues" evidence="1">
    <location>
        <begin position="317"/>
        <end position="329"/>
    </location>
</feature>
<gene>
    <name evidence="2" type="ORF">CJ030_MR6G016533</name>
</gene>
<reference evidence="2 3" key="1">
    <citation type="journal article" date="2019" name="Plant Biotechnol. J.">
        <title>The red bayberry genome and genetic basis of sex determination.</title>
        <authorList>
            <person name="Jia H.M."/>
            <person name="Jia H.J."/>
            <person name="Cai Q.L."/>
            <person name="Wang Y."/>
            <person name="Zhao H.B."/>
            <person name="Yang W.F."/>
            <person name="Wang G.Y."/>
            <person name="Li Y.H."/>
            <person name="Zhan D.L."/>
            <person name="Shen Y.T."/>
            <person name="Niu Q.F."/>
            <person name="Chang L."/>
            <person name="Qiu J."/>
            <person name="Zhao L."/>
            <person name="Xie H.B."/>
            <person name="Fu W.Y."/>
            <person name="Jin J."/>
            <person name="Li X.W."/>
            <person name="Jiao Y."/>
            <person name="Zhou C.C."/>
            <person name="Tu T."/>
            <person name="Chai C.Y."/>
            <person name="Gao J.L."/>
            <person name="Fan L.J."/>
            <person name="van de Weg E."/>
            <person name="Wang J.Y."/>
            <person name="Gao Z.S."/>
        </authorList>
    </citation>
    <scope>NUCLEOTIDE SEQUENCE [LARGE SCALE GENOMIC DNA]</scope>
    <source>
        <tissue evidence="2">Leaves</tissue>
    </source>
</reference>
<feature type="region of interest" description="Disordered" evidence="1">
    <location>
        <begin position="177"/>
        <end position="196"/>
    </location>
</feature>
<sequence length="1416" mass="154681">MATSSKFDLPSGSPDRPLYTTGQRGPHIAAPLDRSSSFRENMDNPILSSLPNMSRSSSTVTQENVVKFMQCLRFDPKLLVAEHKSNRQLDFRRHVSAALSISPEDSPSGSSKGKQLPSLSPEDVKRVRASLHGSFVKARERVKVFNESLSVFNQFFPSIPSKKRSRLESFANDRSSVLPSDRSVLGPTVGKMGNQSHAVTGGFELEQQKLEERTKNSVPNKRTRTSLVDVRMDVRSNALVRPSGAIDRDREILRPANGGAVHTEDRSLPIGGDGWEKSKMKKKRSGIKPDVSPSTVSNKPIDGYREAKQGIQQRPVADARSRLSGESHGFRPGVLNGAVGVGKSDVISQQIGLGMRSSIPRTDPDNTSLTTERRDRPVGSDKERVNLRTVNKPNVREDFNSASPTSTAKMNSSIRAPRSSSGVAPKLSPVVPRSNVPNDWELSTCSNKPPAAVGANNRKRMASTRSSSPPVAWAGQRPQKISRTARRTNFPIVPNNDETPALDSGSDIAGNEIGLGFARRLPGSSPQQVKLKGDTLSSATLSESEESGAAETKSRDKSRKSEEIDEKAGQNIQKVSTLVLPSRKNKAITGEELGDGVRRQGRTGRGFTSTRSLMPMTVEKLGNVGTAKQLRSARHGFDKTESKAGRPPTRKLSDRKAYARQKHTGINAAADFLVGSDDGHEELLAAANAVISHARSFTSPFWRQMEPFFGFITDADISFLKQQGNLDSASTPIPHQSTVLGCSTVPNGFGFMEHEPEMEIATDKRSNKLLEDQLGPGSGDQSLIPLCQRLVAALISEEDCNRRYEDLKCNEFEMDGELEANSLNDQSLLSFQFAGPTALVGYRITGKAEQDQPERNIVGILNMGMNSSFGHSPNGLHSDESLMPRMACSEFQYENLQINEKILLELQSIDIFPEPVPDMSEMQDEGITDEISRLEEKYRGQVSKKKGLLDRLLKSSSATKDDQEKEFEERALDKLVGMASEKYMSCWGPHGTGGKSSSNKLAKQAALAFVKRTLEHYHKFENTGKSCFSEPLFKDIFLSGSSNLNVAQLADTTTEGESTKPYASIRSLEASLGSQQSPSHFCRNTDNHDINSLDVLTPVNHLSEQITGREDTWSNRVKKRELLLDDVGGSIGTSNAPSSIGGSLSSSAKGKRSERDRDGKGHSREMSSRNGTTKIGRPALSNVKGERKSKTKPKQKTTQLSVSVNGLVGKISEQPKPALPSVSKSNEITTSSNVKEKDRFGLNVLDDPESLDLSNLQLPGMDVLGVPDDLGGQGQDLGSWLNIDDEGLQDHDFMGLEIPMDDLSDLNMMQTLDPAVAVTNERTNASSEGCGKCSNLILAHDDWRDQCQALSFLVAEMGSSTSNLVPIGDYDQSLTPAPKGSIPEPEVALICRWWAILFWNRTTQEVVTELKSEELL</sequence>
<dbReference type="EMBL" id="RXIC02000024">
    <property type="protein sequence ID" value="KAB1209364.1"/>
    <property type="molecule type" value="Genomic_DNA"/>
</dbReference>
<protein>
    <submittedName>
        <fullName evidence="2">Uncharacterized protein</fullName>
    </submittedName>
</protein>
<feature type="region of interest" description="Disordered" evidence="1">
    <location>
        <begin position="100"/>
        <end position="123"/>
    </location>
</feature>
<comment type="caution">
    <text evidence="2">The sequence shown here is derived from an EMBL/GenBank/DDBJ whole genome shotgun (WGS) entry which is preliminary data.</text>
</comment>
<evidence type="ECO:0000256" key="1">
    <source>
        <dbReference type="SAM" id="MobiDB-lite"/>
    </source>
</evidence>